<gene>
    <name evidence="9" type="ORF">LSH36_471g04029</name>
</gene>
<evidence type="ECO:0000256" key="2">
    <source>
        <dbReference type="ARBA" id="ARBA00022527"/>
    </source>
</evidence>
<dbReference type="PANTHER" id="PTHR44167:SF23">
    <property type="entry name" value="CDC7 KINASE, ISOFORM A-RELATED"/>
    <property type="match status" value="1"/>
</dbReference>
<dbReference type="Gene3D" id="3.30.200.20">
    <property type="entry name" value="Phosphorylase Kinase, domain 1"/>
    <property type="match status" value="1"/>
</dbReference>
<keyword evidence="10" id="KW-1185">Reference proteome</keyword>
<dbReference type="GO" id="GO:0004674">
    <property type="term" value="F:protein serine/threonine kinase activity"/>
    <property type="evidence" value="ECO:0007669"/>
    <property type="project" value="UniProtKB-KW"/>
</dbReference>
<dbReference type="GO" id="GO:0005524">
    <property type="term" value="F:ATP binding"/>
    <property type="evidence" value="ECO:0007669"/>
    <property type="project" value="UniProtKB-KW"/>
</dbReference>
<dbReference type="EMBL" id="JAODUP010000471">
    <property type="protein sequence ID" value="KAK2149026.1"/>
    <property type="molecule type" value="Genomic_DNA"/>
</dbReference>
<keyword evidence="2" id="KW-0723">Serine/threonine-protein kinase</keyword>
<evidence type="ECO:0000259" key="8">
    <source>
        <dbReference type="PROSITE" id="PS50011"/>
    </source>
</evidence>
<dbReference type="EC" id="2.7.11.1" evidence="1"/>
<evidence type="ECO:0000256" key="3">
    <source>
        <dbReference type="ARBA" id="ARBA00022679"/>
    </source>
</evidence>
<evidence type="ECO:0000313" key="10">
    <source>
        <dbReference type="Proteomes" id="UP001208570"/>
    </source>
</evidence>
<accession>A0AAD9J9M2</accession>
<comment type="caution">
    <text evidence="9">The sequence shown here is derived from an EMBL/GenBank/DDBJ whole genome shotgun (WGS) entry which is preliminary data.</text>
</comment>
<dbReference type="PROSITE" id="PS50011">
    <property type="entry name" value="PROTEIN_KINASE_DOM"/>
    <property type="match status" value="1"/>
</dbReference>
<protein>
    <recommendedName>
        <fullName evidence="1">non-specific serine/threonine protein kinase</fullName>
        <ecNumber evidence="1">2.7.11.1</ecNumber>
    </recommendedName>
</protein>
<keyword evidence="5" id="KW-0418">Kinase</keyword>
<feature type="region of interest" description="Disordered" evidence="7">
    <location>
        <begin position="99"/>
        <end position="123"/>
    </location>
</feature>
<evidence type="ECO:0000313" key="9">
    <source>
        <dbReference type="EMBL" id="KAK2149026.1"/>
    </source>
</evidence>
<organism evidence="9 10">
    <name type="scientific">Paralvinella palmiformis</name>
    <dbReference type="NCBI Taxonomy" id="53620"/>
    <lineage>
        <taxon>Eukaryota</taxon>
        <taxon>Metazoa</taxon>
        <taxon>Spiralia</taxon>
        <taxon>Lophotrochozoa</taxon>
        <taxon>Annelida</taxon>
        <taxon>Polychaeta</taxon>
        <taxon>Sedentaria</taxon>
        <taxon>Canalipalpata</taxon>
        <taxon>Terebellida</taxon>
        <taxon>Terebelliformia</taxon>
        <taxon>Alvinellidae</taxon>
        <taxon>Paralvinella</taxon>
    </lineage>
</organism>
<feature type="non-terminal residue" evidence="9">
    <location>
        <position position="1"/>
    </location>
</feature>
<dbReference type="Gene3D" id="1.10.510.10">
    <property type="entry name" value="Transferase(Phosphotransferase) domain 1"/>
    <property type="match status" value="1"/>
</dbReference>
<keyword evidence="4" id="KW-0547">Nucleotide-binding</keyword>
<evidence type="ECO:0000256" key="4">
    <source>
        <dbReference type="ARBA" id="ARBA00022741"/>
    </source>
</evidence>
<dbReference type="InterPro" id="IPR000719">
    <property type="entry name" value="Prot_kinase_dom"/>
</dbReference>
<sequence length="123" mass="14176">ACFRERDHVVIVMPYFAHERFQDYVQLLSVSEVQGYMKNLLIALHRVHEVDIIHRDIKPSNFLFNRIAKKFCLVDFGLAQKAPVLLNKKTEVNEFMVSEAKPPSPLGKKVRKPSASDHVSTTR</sequence>
<proteinExistence type="predicted"/>
<feature type="domain" description="Protein kinase" evidence="8">
    <location>
        <begin position="1"/>
        <end position="123"/>
    </location>
</feature>
<evidence type="ECO:0000256" key="6">
    <source>
        <dbReference type="ARBA" id="ARBA00022840"/>
    </source>
</evidence>
<dbReference type="PANTHER" id="PTHR44167">
    <property type="entry name" value="OVARIAN-SPECIFIC SERINE/THREONINE-PROTEIN KINASE LOK-RELATED"/>
    <property type="match status" value="1"/>
</dbReference>
<reference evidence="9" key="1">
    <citation type="journal article" date="2023" name="Mol. Biol. Evol.">
        <title>Third-Generation Sequencing Reveals the Adaptive Role of the Epigenome in Three Deep-Sea Polychaetes.</title>
        <authorList>
            <person name="Perez M."/>
            <person name="Aroh O."/>
            <person name="Sun Y."/>
            <person name="Lan Y."/>
            <person name="Juniper S.K."/>
            <person name="Young C.R."/>
            <person name="Angers B."/>
            <person name="Qian P.Y."/>
        </authorList>
    </citation>
    <scope>NUCLEOTIDE SEQUENCE</scope>
    <source>
        <strain evidence="9">P08H-3</strain>
    </source>
</reference>
<evidence type="ECO:0000256" key="1">
    <source>
        <dbReference type="ARBA" id="ARBA00012513"/>
    </source>
</evidence>
<dbReference type="SUPFAM" id="SSF56112">
    <property type="entry name" value="Protein kinase-like (PK-like)"/>
    <property type="match status" value="1"/>
</dbReference>
<evidence type="ECO:0000256" key="7">
    <source>
        <dbReference type="SAM" id="MobiDB-lite"/>
    </source>
</evidence>
<dbReference type="AlphaFoldDB" id="A0AAD9J9M2"/>
<name>A0AAD9J9M2_9ANNE</name>
<dbReference type="GO" id="GO:0044773">
    <property type="term" value="P:mitotic DNA damage checkpoint signaling"/>
    <property type="evidence" value="ECO:0007669"/>
    <property type="project" value="TreeGrafter"/>
</dbReference>
<dbReference type="Pfam" id="PF00069">
    <property type="entry name" value="Pkinase"/>
    <property type="match status" value="1"/>
</dbReference>
<dbReference type="Proteomes" id="UP001208570">
    <property type="component" value="Unassembled WGS sequence"/>
</dbReference>
<dbReference type="InterPro" id="IPR008271">
    <property type="entry name" value="Ser/Thr_kinase_AS"/>
</dbReference>
<dbReference type="InterPro" id="IPR011009">
    <property type="entry name" value="Kinase-like_dom_sf"/>
</dbReference>
<dbReference type="PROSITE" id="PS00108">
    <property type="entry name" value="PROTEIN_KINASE_ST"/>
    <property type="match status" value="1"/>
</dbReference>
<keyword evidence="6" id="KW-0067">ATP-binding</keyword>
<evidence type="ECO:0000256" key="5">
    <source>
        <dbReference type="ARBA" id="ARBA00022777"/>
    </source>
</evidence>
<keyword evidence="3" id="KW-0808">Transferase</keyword>
<dbReference type="GO" id="GO:0005634">
    <property type="term" value="C:nucleus"/>
    <property type="evidence" value="ECO:0007669"/>
    <property type="project" value="TreeGrafter"/>
</dbReference>